<dbReference type="AlphaFoldDB" id="A0A9N9F6Y8"/>
<reference evidence="1" key="1">
    <citation type="submission" date="2021-06" db="EMBL/GenBank/DDBJ databases">
        <authorList>
            <person name="Kallberg Y."/>
            <person name="Tangrot J."/>
            <person name="Rosling A."/>
        </authorList>
    </citation>
    <scope>NUCLEOTIDE SEQUENCE</scope>
    <source>
        <strain evidence="1">FL966</strain>
    </source>
</reference>
<organism evidence="1 2">
    <name type="scientific">Cetraspora pellucida</name>
    <dbReference type="NCBI Taxonomy" id="1433469"/>
    <lineage>
        <taxon>Eukaryota</taxon>
        <taxon>Fungi</taxon>
        <taxon>Fungi incertae sedis</taxon>
        <taxon>Mucoromycota</taxon>
        <taxon>Glomeromycotina</taxon>
        <taxon>Glomeromycetes</taxon>
        <taxon>Diversisporales</taxon>
        <taxon>Gigasporaceae</taxon>
        <taxon>Cetraspora</taxon>
    </lineage>
</organism>
<gene>
    <name evidence="1" type="ORF">CPELLU_LOCUS3055</name>
</gene>
<dbReference type="EMBL" id="CAJVQA010001426">
    <property type="protein sequence ID" value="CAG8513973.1"/>
    <property type="molecule type" value="Genomic_DNA"/>
</dbReference>
<comment type="caution">
    <text evidence="1">The sequence shown here is derived from an EMBL/GenBank/DDBJ whole genome shotgun (WGS) entry which is preliminary data.</text>
</comment>
<dbReference type="OrthoDB" id="2402896at2759"/>
<dbReference type="Proteomes" id="UP000789759">
    <property type="component" value="Unassembled WGS sequence"/>
</dbReference>
<proteinExistence type="predicted"/>
<name>A0A9N9F6Y8_9GLOM</name>
<accession>A0A9N9F6Y8</accession>
<keyword evidence="2" id="KW-1185">Reference proteome</keyword>
<protein>
    <submittedName>
        <fullName evidence="1">13746_t:CDS:1</fullName>
    </submittedName>
</protein>
<evidence type="ECO:0000313" key="2">
    <source>
        <dbReference type="Proteomes" id="UP000789759"/>
    </source>
</evidence>
<sequence>MNSYGLANSFQELIDSSQETLCDKTYNKMCNEIHNRIYDKVHNKIYNKVHDKTYDKVHKTYKRQDLVKINGLLPHINKPKVVQEKVSPIIGSLSQKQYQKGQKKESPSCNTFNILVLVQLSNKSMLSINALIDSDASACFHDYTLAHEYNLPVKRKNTSLSVEECSAHCWYSFTMHLATNVSISERVFWTQIFHVASVNRNEKTATLTLSIKYNNFSNVLDEKEADRLSEHRPYDCAIDLAPGKQLL</sequence>
<evidence type="ECO:0000313" key="1">
    <source>
        <dbReference type="EMBL" id="CAG8513973.1"/>
    </source>
</evidence>